<accession>A0A0A9CD76</accession>
<proteinExistence type="predicted"/>
<protein>
    <submittedName>
        <fullName evidence="1">Uncharacterized protein</fullName>
    </submittedName>
</protein>
<organism evidence="1">
    <name type="scientific">Arundo donax</name>
    <name type="common">Giant reed</name>
    <name type="synonym">Donax arundinaceus</name>
    <dbReference type="NCBI Taxonomy" id="35708"/>
    <lineage>
        <taxon>Eukaryota</taxon>
        <taxon>Viridiplantae</taxon>
        <taxon>Streptophyta</taxon>
        <taxon>Embryophyta</taxon>
        <taxon>Tracheophyta</taxon>
        <taxon>Spermatophyta</taxon>
        <taxon>Magnoliopsida</taxon>
        <taxon>Liliopsida</taxon>
        <taxon>Poales</taxon>
        <taxon>Poaceae</taxon>
        <taxon>PACMAD clade</taxon>
        <taxon>Arundinoideae</taxon>
        <taxon>Arundineae</taxon>
        <taxon>Arundo</taxon>
    </lineage>
</organism>
<name>A0A0A9CD76_ARUDO</name>
<dbReference type="EMBL" id="GBRH01223631">
    <property type="protein sequence ID" value="JAD74264.1"/>
    <property type="molecule type" value="Transcribed_RNA"/>
</dbReference>
<dbReference type="AlphaFoldDB" id="A0A0A9CD76"/>
<reference evidence="1" key="2">
    <citation type="journal article" date="2015" name="Data Brief">
        <title>Shoot transcriptome of the giant reed, Arundo donax.</title>
        <authorList>
            <person name="Barrero R.A."/>
            <person name="Guerrero F.D."/>
            <person name="Moolhuijzen P."/>
            <person name="Goolsby J.A."/>
            <person name="Tidwell J."/>
            <person name="Bellgard S.E."/>
            <person name="Bellgard M.I."/>
        </authorList>
    </citation>
    <scope>NUCLEOTIDE SEQUENCE</scope>
    <source>
        <tissue evidence="1">Shoot tissue taken approximately 20 cm above the soil surface</tissue>
    </source>
</reference>
<reference evidence="1" key="1">
    <citation type="submission" date="2014-09" db="EMBL/GenBank/DDBJ databases">
        <authorList>
            <person name="Magalhaes I.L.F."/>
            <person name="Oliveira U."/>
            <person name="Santos F.R."/>
            <person name="Vidigal T.H.D.A."/>
            <person name="Brescovit A.D."/>
            <person name="Santos A.J."/>
        </authorList>
    </citation>
    <scope>NUCLEOTIDE SEQUENCE</scope>
    <source>
        <tissue evidence="1">Shoot tissue taken approximately 20 cm above the soil surface</tissue>
    </source>
</reference>
<evidence type="ECO:0000313" key="1">
    <source>
        <dbReference type="EMBL" id="JAD74264.1"/>
    </source>
</evidence>
<sequence>MTYEVYCITDCGVLGI</sequence>